<accession>A5B3E9</accession>
<dbReference type="CDD" id="cd22162">
    <property type="entry name" value="F-box_AtSKIP3-like"/>
    <property type="match status" value="1"/>
</dbReference>
<dbReference type="EMBL" id="AM445269">
    <property type="protein sequence ID" value="CAN69632.1"/>
    <property type="molecule type" value="Genomic_DNA"/>
</dbReference>
<proteinExistence type="predicted"/>
<reference evidence="1" key="1">
    <citation type="journal article" date="2007" name="PLoS ONE">
        <title>The first genome sequence of an elite grapevine cultivar (Pinot noir Vitis vinifera L.): coping with a highly heterozygous genome.</title>
        <authorList>
            <person name="Velasco R."/>
            <person name="Zharkikh A."/>
            <person name="Troggio M."/>
            <person name="Cartwright D.A."/>
            <person name="Cestaro A."/>
            <person name="Pruss D."/>
            <person name="Pindo M."/>
            <person name="FitzGerald L.M."/>
            <person name="Vezzulli S."/>
            <person name="Reid J."/>
            <person name="Malacarne G."/>
            <person name="Iliev D."/>
            <person name="Coppola G."/>
            <person name="Wardell B."/>
            <person name="Micheletti D."/>
            <person name="Macalma T."/>
            <person name="Facci M."/>
            <person name="Mitchell J.T."/>
            <person name="Perazzolli M."/>
            <person name="Eldredge G."/>
            <person name="Gatto P."/>
            <person name="Oyzerski R."/>
            <person name="Moretto M."/>
            <person name="Gutin N."/>
            <person name="Stefanini M."/>
            <person name="Chen Y."/>
            <person name="Segala C."/>
            <person name="Davenport C."/>
            <person name="Dematte L."/>
            <person name="Mraz A."/>
            <person name="Battilana J."/>
            <person name="Stormo K."/>
            <person name="Costa F."/>
            <person name="Tao Q."/>
            <person name="Si-Ammour A."/>
            <person name="Harkins T."/>
            <person name="Lackey A."/>
            <person name="Perbost C."/>
            <person name="Taillon B."/>
            <person name="Stella A."/>
            <person name="Solovyev V."/>
            <person name="Fawcett J.A."/>
            <person name="Sterck L."/>
            <person name="Vandepoele K."/>
            <person name="Grando S.M."/>
            <person name="Toppo S."/>
            <person name="Moser C."/>
            <person name="Lanchbury J."/>
            <person name="Bogden R."/>
            <person name="Skolnick M."/>
            <person name="Sgaramella V."/>
            <person name="Bhatnagar S.K."/>
            <person name="Fontana P."/>
            <person name="Gutin A."/>
            <person name="Van de Peer Y."/>
            <person name="Salamini F."/>
            <person name="Viola R."/>
        </authorList>
    </citation>
    <scope>NUCLEOTIDE SEQUENCE</scope>
</reference>
<dbReference type="AlphaFoldDB" id="A5B3E9"/>
<dbReference type="SUPFAM" id="SSF81383">
    <property type="entry name" value="F-box domain"/>
    <property type="match status" value="1"/>
</dbReference>
<organism evidence="1">
    <name type="scientific">Vitis vinifera</name>
    <name type="common">Grape</name>
    <dbReference type="NCBI Taxonomy" id="29760"/>
    <lineage>
        <taxon>Eukaryota</taxon>
        <taxon>Viridiplantae</taxon>
        <taxon>Streptophyta</taxon>
        <taxon>Embryophyta</taxon>
        <taxon>Tracheophyta</taxon>
        <taxon>Spermatophyta</taxon>
        <taxon>Magnoliopsida</taxon>
        <taxon>eudicotyledons</taxon>
        <taxon>Gunneridae</taxon>
        <taxon>Pentapetalae</taxon>
        <taxon>rosids</taxon>
        <taxon>Vitales</taxon>
        <taxon>Vitaceae</taxon>
        <taxon>Viteae</taxon>
        <taxon>Vitis</taxon>
    </lineage>
</organism>
<gene>
    <name evidence="1" type="ORF">VITISV_041436</name>
</gene>
<dbReference type="InterPro" id="IPR036047">
    <property type="entry name" value="F-box-like_dom_sf"/>
</dbReference>
<evidence type="ECO:0000313" key="1">
    <source>
        <dbReference type="EMBL" id="CAN69632.1"/>
    </source>
</evidence>
<protein>
    <submittedName>
        <fullName evidence="1">Uncharacterized protein</fullName>
    </submittedName>
</protein>
<sequence length="108" mass="11789">PISIPITFPSSTTHTQAHANADTDDTMETESLIQAIFSKFSVGVDFSTLQAGCIAGILAWTSPRDACRMSTVSPEFLRATKSNALWEMFLPSNYQEIIEVLCSVGFLL</sequence>
<dbReference type="ExpressionAtlas" id="A5B3E9">
    <property type="expression patterns" value="baseline and differential"/>
</dbReference>
<feature type="non-terminal residue" evidence="1">
    <location>
        <position position="1"/>
    </location>
</feature>
<name>A5B3E9_VITVI</name>